<dbReference type="CDD" id="cd04818">
    <property type="entry name" value="PA_subtilisin_1"/>
    <property type="match status" value="1"/>
</dbReference>
<comment type="similarity">
    <text evidence="7 8">Belongs to the peptidase S8 family.</text>
</comment>
<reference evidence="12" key="1">
    <citation type="submission" date="2024-07" db="EMBL/GenBank/DDBJ databases">
        <title>Whole genome sequence of bacterial strains from algal surface.</title>
        <authorList>
            <person name="Kumar P."/>
        </authorList>
    </citation>
    <scope>NUCLEOTIDE SEQUENCE</scope>
    <source>
        <strain evidence="12">PP-1MA</strain>
    </source>
</reference>
<keyword evidence="5 7" id="KW-0720">Serine protease</keyword>
<keyword evidence="3 9" id="KW-0732">Signal</keyword>
<evidence type="ECO:0000259" key="11">
    <source>
        <dbReference type="Pfam" id="PF02225"/>
    </source>
</evidence>
<dbReference type="InterPro" id="IPR046450">
    <property type="entry name" value="PA_dom_sf"/>
</dbReference>
<dbReference type="InterPro" id="IPR022398">
    <property type="entry name" value="Peptidase_S8_His-AS"/>
</dbReference>
<dbReference type="InterPro" id="IPR003137">
    <property type="entry name" value="PA_domain"/>
</dbReference>
<keyword evidence="2 7" id="KW-0645">Protease</keyword>
<dbReference type="PROSITE" id="PS00138">
    <property type="entry name" value="SUBTILASE_SER"/>
    <property type="match status" value="1"/>
</dbReference>
<feature type="active site" description="Charge relay system" evidence="6 7">
    <location>
        <position position="593"/>
    </location>
</feature>
<sequence length="1310" mass="136213">MTTTRRIRWSSIALAVAAATGVSTLAAQDLYSSPSQPKVTEQSAKPIANKALLKKAAAKQAAKQSSRYLIELEQAPVATYKGGIAGYAATSAKVTGAEQLNANSGAARAYTNYLRTQQQQVLAAAMQRVPGLQAQSQLTLTFNGIVVEHQGAGDLSRQLRDIPGVKAVHKDYEVEVHMDSSNSLINSESAWALLGGQEAAGKGVNVAIIDTGIDFAHPMFADNGHDPIAVSPGDDYCATNVEICNDKIAVARFFDAPSSVHPEEFMDSPQDMNGHGSHVAGTAAGNPVSATIDGVGLNFSGVAPGANLLVYKALWNTSDGRGSGLTISLAEALEAAAADGADVINNSWGGGAGGHPASSYYTPIMQSLDEMGVVTVTSAGNSGPGPTTVGCPGCIEETITVASTQTGRIFANQVNVTGFDPISAQLGNGAFSVVEPITAELLPAIEVDEAAFEACEPFAENAFAGKIAMVSRGTCSFEQKANTVQAAGAVGMIVYNNAEGTILMGMGAATLPSISITQAAGQAILAAYDVGMEATINPNTVQVIDANVDALSDFSSRGPNGDPTMLKPEIAAPGSDILSAAPGQGFAMMSGTSMAGPHVAGAAALVMANYPELAPQQIKSILMTSSAAGVRKEDTVTLADPFDVGAGRLDLATAMETGVTFDVASFAHPMCVNECQFDRTITSLADAETVWNVSAEFADAGMSVELPATVTLAAGETLDFDVTFNGSLAEPGWQFGTITLTDASGTFADARLPVAVYAELSTDSSVLTSGITAGEIAAGQAMTATMLARMGDSAEPVTMVAQFPQDESFVIDAESLAVTEVGTTASEWDFNTETRTFTWTGDQTDDPAVTTIAAAGESFPFAGLSLDDLQALADIAHEKLCVEGCDEAMIQFDLSVLEDETYWTLDGVNYSGMVMWENGIVEMGENRAIFTFMNQDLPNPSSPNGIVAPFWADYEVFAEDGELRYSLINSTDGTRYLILEWYNVRNWNDPTGPSYTFNAWFELNTDKVYVNFIDVNQGAAPDGGAVIGLENIDGTAGGSNYIATADLPANGSALEMSLLAGTPAQLQVDVEVSVSDFGEVAAMATETGHNTAVTVDLSEAVGEMERDFATLLSVTSGDRAAEAVLPIKIKPEGTLAPAVTAEPEHGSVSFDGMVATYTPEGGFAGTDSFSFHMVDEAGATSASNTVTVTLTNTAPVAAATAPASAEFEATVQLDASGSSDADGDTLSYSWSQTSGPSVSLTNASQAIASFVVPGLEEDTNVSFTVTVSDGMASSEETVTMELKAEPKSSSSFAWWLSLLALPLVWLRRRK</sequence>
<dbReference type="PROSITE" id="PS00137">
    <property type="entry name" value="SUBTILASE_HIS"/>
    <property type="match status" value="1"/>
</dbReference>
<evidence type="ECO:0000256" key="8">
    <source>
        <dbReference type="RuleBase" id="RU003355"/>
    </source>
</evidence>
<feature type="chain" id="PRO_5044187696" evidence="9">
    <location>
        <begin position="27"/>
        <end position="1310"/>
    </location>
</feature>
<dbReference type="SUPFAM" id="SSF52743">
    <property type="entry name" value="Subtilisin-like"/>
    <property type="match status" value="1"/>
</dbReference>
<dbReference type="PROSITE" id="PS51892">
    <property type="entry name" value="SUBTILASE"/>
    <property type="match status" value="1"/>
</dbReference>
<dbReference type="Gene3D" id="3.40.50.200">
    <property type="entry name" value="Peptidase S8/S53 domain"/>
    <property type="match status" value="1"/>
</dbReference>
<dbReference type="Gene3D" id="2.60.40.10">
    <property type="entry name" value="Immunoglobulins"/>
    <property type="match status" value="1"/>
</dbReference>
<dbReference type="PRINTS" id="PR00723">
    <property type="entry name" value="SUBTILISIN"/>
</dbReference>
<evidence type="ECO:0000256" key="4">
    <source>
        <dbReference type="ARBA" id="ARBA00022801"/>
    </source>
</evidence>
<feature type="domain" description="PA" evidence="11">
    <location>
        <begin position="440"/>
        <end position="524"/>
    </location>
</feature>
<dbReference type="InterPro" id="IPR000209">
    <property type="entry name" value="Peptidase_S8/S53_dom"/>
</dbReference>
<evidence type="ECO:0000256" key="5">
    <source>
        <dbReference type="ARBA" id="ARBA00022825"/>
    </source>
</evidence>
<evidence type="ECO:0000256" key="2">
    <source>
        <dbReference type="ARBA" id="ARBA00022670"/>
    </source>
</evidence>
<dbReference type="InterPro" id="IPR036852">
    <property type="entry name" value="Peptidase_S8/S53_dom_sf"/>
</dbReference>
<dbReference type="SUPFAM" id="SSF52025">
    <property type="entry name" value="PA domain"/>
    <property type="match status" value="1"/>
</dbReference>
<dbReference type="InterPro" id="IPR023828">
    <property type="entry name" value="Peptidase_S8_Ser-AS"/>
</dbReference>
<accession>A0AB39XAF1</accession>
<dbReference type="RefSeq" id="WP_369743489.1">
    <property type="nucleotide sequence ID" value="NZ_CP165718.1"/>
</dbReference>
<dbReference type="PIRSF" id="PIRSF037898">
    <property type="entry name" value="Subtilisin_rel_Sputw3181_3341"/>
    <property type="match status" value="1"/>
</dbReference>
<evidence type="ECO:0000256" key="9">
    <source>
        <dbReference type="SAM" id="SignalP"/>
    </source>
</evidence>
<feature type="signal peptide" evidence="9">
    <location>
        <begin position="1"/>
        <end position="26"/>
    </location>
</feature>
<dbReference type="Pfam" id="PF02225">
    <property type="entry name" value="PA"/>
    <property type="match status" value="1"/>
</dbReference>
<evidence type="ECO:0000256" key="7">
    <source>
        <dbReference type="PROSITE-ProRule" id="PRU01240"/>
    </source>
</evidence>
<dbReference type="Gene3D" id="2.60.40.3440">
    <property type="match status" value="1"/>
</dbReference>
<keyword evidence="4 7" id="KW-0378">Hydrolase</keyword>
<dbReference type="Pfam" id="PF17963">
    <property type="entry name" value="Big_9"/>
    <property type="match status" value="1"/>
</dbReference>
<dbReference type="Pfam" id="PF00082">
    <property type="entry name" value="Peptidase_S8"/>
    <property type="match status" value="1"/>
</dbReference>
<dbReference type="InterPro" id="IPR017312">
    <property type="entry name" value="Subtilisin_Alteromonadales"/>
</dbReference>
<evidence type="ECO:0000313" key="12">
    <source>
        <dbReference type="EMBL" id="XDV10161.1"/>
    </source>
</evidence>
<dbReference type="InterPro" id="IPR015500">
    <property type="entry name" value="Peptidase_S8_subtilisin-rel"/>
</dbReference>
<feature type="active site" description="Charge relay system" evidence="6 7">
    <location>
        <position position="275"/>
    </location>
</feature>
<dbReference type="PROSITE" id="PS00136">
    <property type="entry name" value="SUBTILASE_ASP"/>
    <property type="match status" value="1"/>
</dbReference>
<proteinExistence type="inferred from homology"/>
<dbReference type="Pfam" id="PF22352">
    <property type="entry name" value="K319L-like_PKD"/>
    <property type="match status" value="1"/>
</dbReference>
<feature type="domain" description="Peptidase S8/S53" evidence="10">
    <location>
        <begin position="201"/>
        <end position="631"/>
    </location>
</feature>
<dbReference type="PANTHER" id="PTHR10795">
    <property type="entry name" value="PROPROTEIN CONVERTASE SUBTILISIN/KEXIN"/>
    <property type="match status" value="1"/>
</dbReference>
<organism evidence="12">
    <name type="scientific">Pseudidiomarina sp. PP-1MA</name>
    <dbReference type="NCBI Taxonomy" id="3237706"/>
    <lineage>
        <taxon>Bacteria</taxon>
        <taxon>Pseudomonadati</taxon>
        <taxon>Pseudomonadota</taxon>
        <taxon>Gammaproteobacteria</taxon>
        <taxon>Alteromonadales</taxon>
        <taxon>Idiomarinaceae</taxon>
        <taxon>Pseudidiomarina</taxon>
    </lineage>
</organism>
<dbReference type="Gene3D" id="3.50.30.30">
    <property type="match status" value="1"/>
</dbReference>
<dbReference type="EMBL" id="CP165718">
    <property type="protein sequence ID" value="XDV10161.1"/>
    <property type="molecule type" value="Genomic_DNA"/>
</dbReference>
<protein>
    <submittedName>
        <fullName evidence="12">S8 family serine peptidase</fullName>
    </submittedName>
</protein>
<evidence type="ECO:0000256" key="6">
    <source>
        <dbReference type="PIRSR" id="PIRSR615500-1"/>
    </source>
</evidence>
<dbReference type="InterPro" id="IPR023827">
    <property type="entry name" value="Peptidase_S8_Asp-AS"/>
</dbReference>
<evidence type="ECO:0000256" key="3">
    <source>
        <dbReference type="ARBA" id="ARBA00022729"/>
    </source>
</evidence>
<feature type="active site" description="Charge relay system" evidence="6 7">
    <location>
        <position position="210"/>
    </location>
</feature>
<gene>
    <name evidence="12" type="ORF">AB8S08_02860</name>
</gene>
<evidence type="ECO:0000256" key="1">
    <source>
        <dbReference type="ARBA" id="ARBA00022525"/>
    </source>
</evidence>
<keyword evidence="1" id="KW-0964">Secreted</keyword>
<name>A0AB39XAF1_9GAMM</name>
<dbReference type="InterPro" id="IPR045051">
    <property type="entry name" value="SBT"/>
</dbReference>
<dbReference type="InterPro" id="IPR013783">
    <property type="entry name" value="Ig-like_fold"/>
</dbReference>
<dbReference type="GO" id="GO:0004252">
    <property type="term" value="F:serine-type endopeptidase activity"/>
    <property type="evidence" value="ECO:0007669"/>
    <property type="project" value="UniProtKB-UniRule"/>
</dbReference>
<evidence type="ECO:0000259" key="10">
    <source>
        <dbReference type="Pfam" id="PF00082"/>
    </source>
</evidence>
<dbReference type="GO" id="GO:0006508">
    <property type="term" value="P:proteolysis"/>
    <property type="evidence" value="ECO:0007669"/>
    <property type="project" value="UniProtKB-KW"/>
</dbReference>